<organism evidence="1 2">
    <name type="scientific">Eutrema salsugineum</name>
    <name type="common">Saltwater cress</name>
    <name type="synonym">Sisymbrium salsugineum</name>
    <dbReference type="NCBI Taxonomy" id="72664"/>
    <lineage>
        <taxon>Eukaryota</taxon>
        <taxon>Viridiplantae</taxon>
        <taxon>Streptophyta</taxon>
        <taxon>Embryophyta</taxon>
        <taxon>Tracheophyta</taxon>
        <taxon>Spermatophyta</taxon>
        <taxon>Magnoliopsida</taxon>
        <taxon>eudicotyledons</taxon>
        <taxon>Gunneridae</taxon>
        <taxon>Pentapetalae</taxon>
        <taxon>rosids</taxon>
        <taxon>malvids</taxon>
        <taxon>Brassicales</taxon>
        <taxon>Brassicaceae</taxon>
        <taxon>Eutremeae</taxon>
        <taxon>Eutrema</taxon>
    </lineage>
</organism>
<keyword evidence="2" id="KW-1185">Reference proteome</keyword>
<dbReference type="KEGG" id="eus:EUTSA_v10010033mg"/>
<dbReference type="EMBL" id="KI517683">
    <property type="protein sequence ID" value="ESQ35262.1"/>
    <property type="molecule type" value="Genomic_DNA"/>
</dbReference>
<dbReference type="AlphaFoldDB" id="V4KYZ7"/>
<dbReference type="Proteomes" id="UP000030689">
    <property type="component" value="Unassembled WGS sequence"/>
</dbReference>
<sequence>MTWKKKGRATDKYNVLETQNRSLCAVWRLQSSSPLPPRSLSRSVLETSTLYWTATETMRALRSKRNGRKTQL</sequence>
<reference evidence="1 2" key="1">
    <citation type="journal article" date="2013" name="Front. Plant Sci.">
        <title>The Reference Genome of the Halophytic Plant Eutrema salsugineum.</title>
        <authorList>
            <person name="Yang R."/>
            <person name="Jarvis D.E."/>
            <person name="Chen H."/>
            <person name="Beilstein M.A."/>
            <person name="Grimwood J."/>
            <person name="Jenkins J."/>
            <person name="Shu S."/>
            <person name="Prochnik S."/>
            <person name="Xin M."/>
            <person name="Ma C."/>
            <person name="Schmutz J."/>
            <person name="Wing R.A."/>
            <person name="Mitchell-Olds T."/>
            <person name="Schumaker K.S."/>
            <person name="Wang X."/>
        </authorList>
    </citation>
    <scope>NUCLEOTIDE SEQUENCE [LARGE SCALE GENOMIC DNA]</scope>
</reference>
<proteinExistence type="predicted"/>
<protein>
    <submittedName>
        <fullName evidence="1">Uncharacterized protein</fullName>
    </submittedName>
</protein>
<dbReference type="Gramene" id="ESQ35262">
    <property type="protein sequence ID" value="ESQ35262"/>
    <property type="gene ID" value="EUTSA_v10010033mg"/>
</dbReference>
<evidence type="ECO:0000313" key="2">
    <source>
        <dbReference type="Proteomes" id="UP000030689"/>
    </source>
</evidence>
<gene>
    <name evidence="1" type="ORF">EUTSA_v10010033mg</name>
</gene>
<name>V4KYZ7_EUTSA</name>
<evidence type="ECO:0000313" key="1">
    <source>
        <dbReference type="EMBL" id="ESQ35262.1"/>
    </source>
</evidence>
<accession>V4KYZ7</accession>